<comment type="caution">
    <text evidence="1">The sequence shown here is derived from an EMBL/GenBank/DDBJ whole genome shotgun (WGS) entry which is preliminary data.</text>
</comment>
<organism evidence="1 2">
    <name type="scientific">Saccharothrix australiensis</name>
    <dbReference type="NCBI Taxonomy" id="2072"/>
    <lineage>
        <taxon>Bacteria</taxon>
        <taxon>Bacillati</taxon>
        <taxon>Actinomycetota</taxon>
        <taxon>Actinomycetes</taxon>
        <taxon>Pseudonocardiales</taxon>
        <taxon>Pseudonocardiaceae</taxon>
        <taxon>Saccharothrix</taxon>
    </lineage>
</organism>
<evidence type="ECO:0000313" key="1">
    <source>
        <dbReference type="EMBL" id="RKT49352.1"/>
    </source>
</evidence>
<sequence length="81" mass="8588">MQTIRRPQALRRWLPGAAAVAGHAVRLVRDYGTAVGGVAALSWGAAQVYGPAGWITLGALLLADRVVDDHRAARERSGGER</sequence>
<dbReference type="RefSeq" id="WP_121012940.1">
    <property type="nucleotide sequence ID" value="NZ_RBXO01000002.1"/>
</dbReference>
<reference evidence="1 2" key="1">
    <citation type="submission" date="2018-10" db="EMBL/GenBank/DDBJ databases">
        <title>Sequencing the genomes of 1000 actinobacteria strains.</title>
        <authorList>
            <person name="Klenk H.-P."/>
        </authorList>
    </citation>
    <scope>NUCLEOTIDE SEQUENCE [LARGE SCALE GENOMIC DNA]</scope>
    <source>
        <strain evidence="1 2">DSM 43800</strain>
    </source>
</reference>
<dbReference type="AlphaFoldDB" id="A0A495VJC4"/>
<keyword evidence="2" id="KW-1185">Reference proteome</keyword>
<gene>
    <name evidence="1" type="ORF">C8E97_6731</name>
</gene>
<proteinExistence type="predicted"/>
<accession>A0A495VJC4</accession>
<name>A0A495VJC4_9PSEU</name>
<dbReference type="EMBL" id="RBXO01000002">
    <property type="protein sequence ID" value="RKT49352.1"/>
    <property type="molecule type" value="Genomic_DNA"/>
</dbReference>
<evidence type="ECO:0000313" key="2">
    <source>
        <dbReference type="Proteomes" id="UP000282084"/>
    </source>
</evidence>
<protein>
    <submittedName>
        <fullName evidence="1">Uncharacterized protein</fullName>
    </submittedName>
</protein>
<dbReference type="Proteomes" id="UP000282084">
    <property type="component" value="Unassembled WGS sequence"/>
</dbReference>